<sequence>MSHESEKQAWSLENFEHMFLGNDQDFVYMALQEMLNHISQINYFKELEGGEKYVTMIINNIVNEPRYWKDPSLRPIFDLCMKIIPQFVTKLPIDLVPTVYDLCLASVNKPEIGHFTTLSEVLEKTILNGSDYSDERKQAITNCLVIKLIPLINDQTSKPAVKYLSLKLIKAINATFPKCLTPQMKNDIEKISKMEIPPPSIEESPANTNQPELEKEEIIRYSVFRILVRHKQLEKTEIEKKVQEMVSSHFNVTADMIDKEACSQKD</sequence>
<dbReference type="EMBL" id="JAPFFF010000007">
    <property type="protein sequence ID" value="KAK8886778.1"/>
    <property type="molecule type" value="Genomic_DNA"/>
</dbReference>
<gene>
    <name evidence="1" type="ORF">M9Y10_042248</name>
</gene>
<keyword evidence="2" id="KW-1185">Reference proteome</keyword>
<evidence type="ECO:0000313" key="2">
    <source>
        <dbReference type="Proteomes" id="UP001470230"/>
    </source>
</evidence>
<comment type="caution">
    <text evidence="1">The sequence shown here is derived from an EMBL/GenBank/DDBJ whole genome shotgun (WGS) entry which is preliminary data.</text>
</comment>
<dbReference type="Proteomes" id="UP001470230">
    <property type="component" value="Unassembled WGS sequence"/>
</dbReference>
<accession>A0ABR2K6M9</accession>
<protein>
    <submittedName>
        <fullName evidence="1">Uncharacterized protein</fullName>
    </submittedName>
</protein>
<reference evidence="1 2" key="1">
    <citation type="submission" date="2024-04" db="EMBL/GenBank/DDBJ databases">
        <title>Tritrichomonas musculus Genome.</title>
        <authorList>
            <person name="Alves-Ferreira E."/>
            <person name="Grigg M."/>
            <person name="Lorenzi H."/>
            <person name="Galac M."/>
        </authorList>
    </citation>
    <scope>NUCLEOTIDE SEQUENCE [LARGE SCALE GENOMIC DNA]</scope>
    <source>
        <strain evidence="1 2">EAF2021</strain>
    </source>
</reference>
<proteinExistence type="predicted"/>
<organism evidence="1 2">
    <name type="scientific">Tritrichomonas musculus</name>
    <dbReference type="NCBI Taxonomy" id="1915356"/>
    <lineage>
        <taxon>Eukaryota</taxon>
        <taxon>Metamonada</taxon>
        <taxon>Parabasalia</taxon>
        <taxon>Tritrichomonadida</taxon>
        <taxon>Tritrichomonadidae</taxon>
        <taxon>Tritrichomonas</taxon>
    </lineage>
</organism>
<evidence type="ECO:0000313" key="1">
    <source>
        <dbReference type="EMBL" id="KAK8886778.1"/>
    </source>
</evidence>
<name>A0ABR2K6M9_9EUKA</name>